<gene>
    <name evidence="3" type="ORF">SAMN05216464_1042</name>
</gene>
<keyword evidence="4" id="KW-1185">Reference proteome</keyword>
<protein>
    <recommendedName>
        <fullName evidence="2">DUF4099 domain-containing protein</fullName>
    </recommendedName>
</protein>
<evidence type="ECO:0000313" key="4">
    <source>
        <dbReference type="Proteomes" id="UP000199072"/>
    </source>
</evidence>
<feature type="compositionally biased region" description="Polar residues" evidence="1">
    <location>
        <begin position="240"/>
        <end position="249"/>
    </location>
</feature>
<dbReference type="RefSeq" id="WP_091148830.1">
    <property type="nucleotide sequence ID" value="NZ_FNAI01000004.1"/>
</dbReference>
<dbReference type="EMBL" id="FNAI01000004">
    <property type="protein sequence ID" value="SDE11177.1"/>
    <property type="molecule type" value="Genomic_DNA"/>
</dbReference>
<feature type="domain" description="DUF4099" evidence="2">
    <location>
        <begin position="6"/>
        <end position="88"/>
    </location>
</feature>
<dbReference type="AlphaFoldDB" id="A0A1G7A9L5"/>
<sequence length="263" mass="29235">METIFVEEELPVADLQKLGLFRDGKILLEPDAVQALLSGRRTELIGLSNLQADGFVIERLDAKLSLDRSPDGIVVVKAHPIYKDAQPHPQLNEHEAAVLSEKGLASIRKVYGNPPGKSATYVIEYDPETKEFVSYRPEQVKAPEKVNGEKLTDKQKEDFRNGDLVTLSDGTRFQHRASVSKGILSDRKALVLSVLLDGGISYLLITGIRNLIGANTPQKEAYTKGYKEALEDMQRHQRSTGELQAQQLADENHKRGYSRGSSR</sequence>
<accession>A0A1G7A9L5</accession>
<feature type="region of interest" description="Disordered" evidence="1">
    <location>
        <begin position="231"/>
        <end position="263"/>
    </location>
</feature>
<dbReference type="Proteomes" id="UP000199072">
    <property type="component" value="Unassembled WGS sequence"/>
</dbReference>
<organism evidence="3 4">
    <name type="scientific">Mucilaginibacter pineti</name>
    <dbReference type="NCBI Taxonomy" id="1391627"/>
    <lineage>
        <taxon>Bacteria</taxon>
        <taxon>Pseudomonadati</taxon>
        <taxon>Bacteroidota</taxon>
        <taxon>Sphingobacteriia</taxon>
        <taxon>Sphingobacteriales</taxon>
        <taxon>Sphingobacteriaceae</taxon>
        <taxon>Mucilaginibacter</taxon>
    </lineage>
</organism>
<evidence type="ECO:0000256" key="1">
    <source>
        <dbReference type="SAM" id="MobiDB-lite"/>
    </source>
</evidence>
<evidence type="ECO:0000313" key="3">
    <source>
        <dbReference type="EMBL" id="SDE11177.1"/>
    </source>
</evidence>
<proteinExistence type="predicted"/>
<name>A0A1G7A9L5_9SPHI</name>
<evidence type="ECO:0000259" key="2">
    <source>
        <dbReference type="Pfam" id="PF13351"/>
    </source>
</evidence>
<dbReference type="OrthoDB" id="835269at2"/>
<dbReference type="STRING" id="1391627.SAMN05216464_1042"/>
<dbReference type="InterPro" id="IPR025343">
    <property type="entry name" value="DUF4099"/>
</dbReference>
<dbReference type="Pfam" id="PF13351">
    <property type="entry name" value="DUF4099"/>
    <property type="match status" value="1"/>
</dbReference>
<reference evidence="3 4" key="1">
    <citation type="submission" date="2016-10" db="EMBL/GenBank/DDBJ databases">
        <authorList>
            <person name="de Groot N.N."/>
        </authorList>
    </citation>
    <scope>NUCLEOTIDE SEQUENCE [LARGE SCALE GENOMIC DNA]</scope>
    <source>
        <strain evidence="3 4">47C3B</strain>
    </source>
</reference>